<dbReference type="Gene3D" id="3.40.50.11540">
    <property type="entry name" value="NADH-ubiquinone oxidoreductase 51kDa subunit"/>
    <property type="match status" value="1"/>
</dbReference>
<dbReference type="InterPro" id="IPR017900">
    <property type="entry name" value="4Fe4S_Fe_S_CS"/>
</dbReference>
<dbReference type="InterPro" id="IPR036249">
    <property type="entry name" value="Thioredoxin-like_sf"/>
</dbReference>
<dbReference type="SUPFAM" id="SSF142984">
    <property type="entry name" value="Nqo1 middle domain-like"/>
    <property type="match status" value="1"/>
</dbReference>
<dbReference type="GO" id="GO:0010181">
    <property type="term" value="F:FMN binding"/>
    <property type="evidence" value="ECO:0007669"/>
    <property type="project" value="InterPro"/>
</dbReference>
<dbReference type="PROSITE" id="PS51379">
    <property type="entry name" value="4FE4S_FER_2"/>
    <property type="match status" value="2"/>
</dbReference>
<accession>A0A1T4PIN7</accession>
<dbReference type="InterPro" id="IPR037207">
    <property type="entry name" value="Nuop51_4Fe4S-bd_sf"/>
</dbReference>
<evidence type="ECO:0000259" key="6">
    <source>
        <dbReference type="PROSITE" id="PS51379"/>
    </source>
</evidence>
<evidence type="ECO:0000256" key="4">
    <source>
        <dbReference type="ARBA" id="ARBA00023004"/>
    </source>
</evidence>
<organism evidence="7 8">
    <name type="scientific">Anaerorhabdus furcosa</name>
    <dbReference type="NCBI Taxonomy" id="118967"/>
    <lineage>
        <taxon>Bacteria</taxon>
        <taxon>Bacillati</taxon>
        <taxon>Bacillota</taxon>
        <taxon>Erysipelotrichia</taxon>
        <taxon>Erysipelotrichales</taxon>
        <taxon>Erysipelotrichaceae</taxon>
        <taxon>Anaerorhabdus</taxon>
    </lineage>
</organism>
<keyword evidence="8" id="KW-1185">Reference proteome</keyword>
<dbReference type="AlphaFoldDB" id="A0A1T4PIN7"/>
<dbReference type="GO" id="GO:0051539">
    <property type="term" value="F:4 iron, 4 sulfur cluster binding"/>
    <property type="evidence" value="ECO:0007669"/>
    <property type="project" value="UniProtKB-KW"/>
</dbReference>
<dbReference type="SMART" id="SM00928">
    <property type="entry name" value="NADH_4Fe-4S"/>
    <property type="match status" value="1"/>
</dbReference>
<dbReference type="GO" id="GO:0046872">
    <property type="term" value="F:metal ion binding"/>
    <property type="evidence" value="ECO:0007669"/>
    <property type="project" value="UniProtKB-KW"/>
</dbReference>
<dbReference type="SUPFAM" id="SSF52833">
    <property type="entry name" value="Thioredoxin-like"/>
    <property type="match status" value="1"/>
</dbReference>
<protein>
    <submittedName>
        <fullName evidence="7">NADP-reducing hydrogenase subunit HndC</fullName>
    </submittedName>
</protein>
<dbReference type="InterPro" id="IPR037225">
    <property type="entry name" value="Nuo51_FMN-bd_sf"/>
</dbReference>
<dbReference type="GO" id="GO:0008137">
    <property type="term" value="F:NADH dehydrogenase (ubiquinone) activity"/>
    <property type="evidence" value="ECO:0007669"/>
    <property type="project" value="InterPro"/>
</dbReference>
<dbReference type="InterPro" id="IPR019575">
    <property type="entry name" value="Nuop51_4Fe4S-bd"/>
</dbReference>
<dbReference type="PROSITE" id="PS00198">
    <property type="entry name" value="4FE4S_FER_1"/>
    <property type="match status" value="1"/>
</dbReference>
<evidence type="ECO:0000256" key="3">
    <source>
        <dbReference type="ARBA" id="ARBA00022723"/>
    </source>
</evidence>
<dbReference type="EMBL" id="FUWY01000006">
    <property type="protein sequence ID" value="SJZ91056.1"/>
    <property type="molecule type" value="Genomic_DNA"/>
</dbReference>
<dbReference type="Gene3D" id="3.30.70.20">
    <property type="match status" value="1"/>
</dbReference>
<dbReference type="Gene3D" id="3.40.30.10">
    <property type="entry name" value="Glutaredoxin"/>
    <property type="match status" value="1"/>
</dbReference>
<gene>
    <name evidence="7" type="ORF">SAMN02745191_2039</name>
</gene>
<dbReference type="InterPro" id="IPR001949">
    <property type="entry name" value="NADH-UbQ_OxRdtase_51kDa_CS"/>
</dbReference>
<evidence type="ECO:0000313" key="8">
    <source>
        <dbReference type="Proteomes" id="UP000243297"/>
    </source>
</evidence>
<feature type="domain" description="4Fe-4S ferredoxin-type" evidence="6">
    <location>
        <begin position="571"/>
        <end position="598"/>
    </location>
</feature>
<evidence type="ECO:0000256" key="5">
    <source>
        <dbReference type="ARBA" id="ARBA00023014"/>
    </source>
</evidence>
<dbReference type="SUPFAM" id="SSF142019">
    <property type="entry name" value="Nqo1 FMN-binding domain-like"/>
    <property type="match status" value="1"/>
</dbReference>
<dbReference type="CDD" id="cd02980">
    <property type="entry name" value="TRX_Fd_family"/>
    <property type="match status" value="1"/>
</dbReference>
<dbReference type="Gene3D" id="6.10.250.1450">
    <property type="match status" value="1"/>
</dbReference>
<keyword evidence="2" id="KW-0004">4Fe-4S</keyword>
<dbReference type="SUPFAM" id="SSF140490">
    <property type="entry name" value="Nqo1C-terminal domain-like"/>
    <property type="match status" value="1"/>
</dbReference>
<evidence type="ECO:0000256" key="2">
    <source>
        <dbReference type="ARBA" id="ARBA00022485"/>
    </source>
</evidence>
<evidence type="ECO:0000313" key="7">
    <source>
        <dbReference type="EMBL" id="SJZ91056.1"/>
    </source>
</evidence>
<dbReference type="PANTHER" id="PTHR43578:SF3">
    <property type="entry name" value="NADH-QUINONE OXIDOREDUCTASE SUBUNIT F"/>
    <property type="match status" value="1"/>
</dbReference>
<keyword evidence="4" id="KW-0408">Iron</keyword>
<dbReference type="FunFam" id="3.40.50.11540:FF:000001">
    <property type="entry name" value="NADH dehydrogenase [ubiquinone] flavoprotein 1, mitochondrial"/>
    <property type="match status" value="1"/>
</dbReference>
<comment type="similarity">
    <text evidence="1">Belongs to the complex I 51 kDa subunit family.</text>
</comment>
<dbReference type="InterPro" id="IPR011538">
    <property type="entry name" value="Nuo51_FMN-bd"/>
</dbReference>
<reference evidence="8" key="1">
    <citation type="submission" date="2017-02" db="EMBL/GenBank/DDBJ databases">
        <authorList>
            <person name="Varghese N."/>
            <person name="Submissions S."/>
        </authorList>
    </citation>
    <scope>NUCLEOTIDE SEQUENCE [LARGE SCALE GENOMIC DNA]</scope>
    <source>
        <strain evidence="8">ATCC 25662</strain>
    </source>
</reference>
<dbReference type="PROSITE" id="PS00645">
    <property type="entry name" value="COMPLEX1_51K_2"/>
    <property type="match status" value="1"/>
</dbReference>
<evidence type="ECO:0000256" key="1">
    <source>
        <dbReference type="ARBA" id="ARBA00007523"/>
    </source>
</evidence>
<dbReference type="STRING" id="118967.SAMN02745191_2039"/>
<dbReference type="FunFam" id="1.20.1440.230:FF:000001">
    <property type="entry name" value="Mitochondrial NADH dehydrogenase flavoprotein 1"/>
    <property type="match status" value="1"/>
</dbReference>
<dbReference type="OrthoDB" id="9761899at2"/>
<dbReference type="Pfam" id="PF01512">
    <property type="entry name" value="Complex1_51K"/>
    <property type="match status" value="1"/>
</dbReference>
<dbReference type="Pfam" id="PF10589">
    <property type="entry name" value="NADH_4Fe-4S"/>
    <property type="match status" value="1"/>
</dbReference>
<name>A0A1T4PIN7_9FIRM</name>
<sequence length="598" mass="65151">MERINVLVCAGTGCTSSNSMLVVEKFHEMLEKYHLTEEVKVIKTGCFGLCQKGPIVAIYPDKVFYNHVAVVDVETIVSEHLYKGRKVERLEMTDIDEETKEKIFDIDSIRFYAKQKRIALKNCGVINPEDIQEYIAKDGYMALGKAITEMTPQDVIDEVKKSGLRGRGGGGFPTGLKWQFAADQPKGDKYVICNADEGDPGAFMDRSILEGDPHAVLEAMAIAGYAIGAQQGYVYIRAEYPIAVDRLKIAIDQAKEYGLLGTNILGTDFSFDIEIRLGAGAFVCGEETALIMSIEGKRGMPVSKPPFPAVSGVWGKPTIINNVETFANVPQIILIGADWFSSIGTEKSKGTKVFALGGKIANTGLVEIPMGTTLREVIYEIGGGCPNNKNFKAVQTGGPSGGCLTDKHLDTKIDFDNLVSLGSMMGSGGMIVLDEDNCMVDVARFYMDFIVEESCGKCTPCRVGTKRLLEMLETICRGEGTLELLDEMEELCNRIKETALCGLGQTAPNPILSTLSQFKDEYIAHVVDKKCPAGVCKALLQYKIDPDKCRKCSMCAKTCPVGAISGVPGKEPYVIDITKCIKCGACFTTCRFQAIERG</sequence>
<proteinExistence type="inferred from homology"/>
<dbReference type="Proteomes" id="UP000243297">
    <property type="component" value="Unassembled WGS sequence"/>
</dbReference>
<keyword evidence="5" id="KW-0411">Iron-sulfur</keyword>
<dbReference type="SUPFAM" id="SSF54862">
    <property type="entry name" value="4Fe-4S ferredoxins"/>
    <property type="match status" value="1"/>
</dbReference>
<feature type="domain" description="4Fe-4S ferredoxin-type" evidence="6">
    <location>
        <begin position="540"/>
        <end position="569"/>
    </location>
</feature>
<dbReference type="Gene3D" id="3.10.20.600">
    <property type="match status" value="1"/>
</dbReference>
<dbReference type="Gene3D" id="1.20.1440.230">
    <property type="entry name" value="NADH-ubiquinone oxidoreductase 51kDa subunit, iron-sulphur binding domain"/>
    <property type="match status" value="1"/>
</dbReference>
<dbReference type="Pfam" id="PF13237">
    <property type="entry name" value="Fer4_10"/>
    <property type="match status" value="1"/>
</dbReference>
<dbReference type="PANTHER" id="PTHR43578">
    <property type="entry name" value="NADH-QUINONE OXIDOREDUCTASE SUBUNIT F"/>
    <property type="match status" value="1"/>
</dbReference>
<dbReference type="RefSeq" id="WP_078712436.1">
    <property type="nucleotide sequence ID" value="NZ_FUWY01000006.1"/>
</dbReference>
<keyword evidence="3" id="KW-0479">Metal-binding</keyword>
<dbReference type="InterPro" id="IPR017896">
    <property type="entry name" value="4Fe4S_Fe-S-bd"/>
</dbReference>